<protein>
    <recommendedName>
        <fullName evidence="3">Archaeal Type IV pilin N-terminal domain-containing protein</fullName>
    </recommendedName>
</protein>
<dbReference type="EMBL" id="MT143861">
    <property type="protein sequence ID" value="QJB03807.1"/>
    <property type="molecule type" value="Genomic_DNA"/>
</dbReference>
<organism evidence="2">
    <name type="scientific">viral metagenome</name>
    <dbReference type="NCBI Taxonomy" id="1070528"/>
    <lineage>
        <taxon>unclassified sequences</taxon>
        <taxon>metagenomes</taxon>
        <taxon>organismal metagenomes</taxon>
    </lineage>
</organism>
<keyword evidence="1" id="KW-0472">Membrane</keyword>
<proteinExistence type="predicted"/>
<sequence>MSEIRNSRSRAFSPVISAIILSTVVLAVGGAVWAFSQGAMTITAGDYAESVINMTDTISERFIVEHVAYGDQELKVWIYNYGDVDIEVKIQVGSVTHPEEWIEITAGGFAALEPLSYSAESGKELVIRAYTRRENNVYYRYLVP</sequence>
<evidence type="ECO:0000256" key="1">
    <source>
        <dbReference type="SAM" id="Phobius"/>
    </source>
</evidence>
<keyword evidence="1" id="KW-0812">Transmembrane</keyword>
<evidence type="ECO:0008006" key="3">
    <source>
        <dbReference type="Google" id="ProtNLM"/>
    </source>
</evidence>
<feature type="transmembrane region" description="Helical" evidence="1">
    <location>
        <begin position="12"/>
        <end position="35"/>
    </location>
</feature>
<keyword evidence="1" id="KW-1133">Transmembrane helix</keyword>
<accession>A0A6M3M7Q8</accession>
<name>A0A6M3M7Q8_9ZZZZ</name>
<dbReference type="AlphaFoldDB" id="A0A6M3M7Q8"/>
<gene>
    <name evidence="2" type="ORF">MM171B00549_0021</name>
</gene>
<evidence type="ECO:0000313" key="2">
    <source>
        <dbReference type="EMBL" id="QJB03807.1"/>
    </source>
</evidence>
<reference evidence="2" key="1">
    <citation type="submission" date="2020-03" db="EMBL/GenBank/DDBJ databases">
        <title>The deep terrestrial virosphere.</title>
        <authorList>
            <person name="Holmfeldt K."/>
            <person name="Nilsson E."/>
            <person name="Simone D."/>
            <person name="Lopez-Fernandez M."/>
            <person name="Wu X."/>
            <person name="de Brujin I."/>
            <person name="Lundin D."/>
            <person name="Andersson A."/>
            <person name="Bertilsson S."/>
            <person name="Dopson M."/>
        </authorList>
    </citation>
    <scope>NUCLEOTIDE SEQUENCE</scope>
    <source>
        <strain evidence="2">MM171B00549</strain>
    </source>
</reference>